<evidence type="ECO:0000313" key="3">
    <source>
        <dbReference type="Proteomes" id="UP000199341"/>
    </source>
</evidence>
<dbReference type="InterPro" id="IPR016181">
    <property type="entry name" value="Acyl_CoA_acyltransferase"/>
</dbReference>
<dbReference type="Proteomes" id="UP000199341">
    <property type="component" value="Unassembled WGS sequence"/>
</dbReference>
<proteinExistence type="predicted"/>
<accession>A0A1H0C231</accession>
<dbReference type="Pfam" id="PF00583">
    <property type="entry name" value="Acetyltransf_1"/>
    <property type="match status" value="1"/>
</dbReference>
<organism evidence="2 3">
    <name type="scientific">Actinacidiphila guanduensis</name>
    <dbReference type="NCBI Taxonomy" id="310781"/>
    <lineage>
        <taxon>Bacteria</taxon>
        <taxon>Bacillati</taxon>
        <taxon>Actinomycetota</taxon>
        <taxon>Actinomycetes</taxon>
        <taxon>Kitasatosporales</taxon>
        <taxon>Streptomycetaceae</taxon>
        <taxon>Actinacidiphila</taxon>
    </lineage>
</organism>
<dbReference type="CDD" id="cd04301">
    <property type="entry name" value="NAT_SF"/>
    <property type="match status" value="1"/>
</dbReference>
<dbReference type="PROSITE" id="PS51186">
    <property type="entry name" value="GNAT"/>
    <property type="match status" value="1"/>
</dbReference>
<keyword evidence="2" id="KW-0689">Ribosomal protein</keyword>
<keyword evidence="3" id="KW-1185">Reference proteome</keyword>
<feature type="domain" description="N-acetyltransferase" evidence="1">
    <location>
        <begin position="54"/>
        <end position="222"/>
    </location>
</feature>
<dbReference type="InterPro" id="IPR000182">
    <property type="entry name" value="GNAT_dom"/>
</dbReference>
<dbReference type="GO" id="GO:0016747">
    <property type="term" value="F:acyltransferase activity, transferring groups other than amino-acyl groups"/>
    <property type="evidence" value="ECO:0007669"/>
    <property type="project" value="InterPro"/>
</dbReference>
<dbReference type="GO" id="GO:0005840">
    <property type="term" value="C:ribosome"/>
    <property type="evidence" value="ECO:0007669"/>
    <property type="project" value="UniProtKB-KW"/>
</dbReference>
<dbReference type="AlphaFoldDB" id="A0A1H0C231"/>
<dbReference type="Gene3D" id="3.40.630.30">
    <property type="match status" value="1"/>
</dbReference>
<protein>
    <submittedName>
        <fullName evidence="2">Ribosomal protein S18 acetylase RimI</fullName>
    </submittedName>
</protein>
<keyword evidence="2" id="KW-0687">Ribonucleoprotein</keyword>
<reference evidence="2 3" key="1">
    <citation type="submission" date="2016-10" db="EMBL/GenBank/DDBJ databases">
        <authorList>
            <person name="de Groot N.N."/>
        </authorList>
    </citation>
    <scope>NUCLEOTIDE SEQUENCE [LARGE SCALE GENOMIC DNA]</scope>
    <source>
        <strain evidence="2 3">CGMCC 4.2022</strain>
    </source>
</reference>
<evidence type="ECO:0000313" key="2">
    <source>
        <dbReference type="EMBL" id="SDN51931.1"/>
    </source>
</evidence>
<dbReference type="SUPFAM" id="SSF55729">
    <property type="entry name" value="Acyl-CoA N-acyltransferases (Nat)"/>
    <property type="match status" value="1"/>
</dbReference>
<evidence type="ECO:0000259" key="1">
    <source>
        <dbReference type="PROSITE" id="PS51186"/>
    </source>
</evidence>
<gene>
    <name evidence="2" type="ORF">SAMN05216259_104392</name>
</gene>
<name>A0A1H0C231_9ACTN</name>
<sequence>MSKRSCRPSATAWRSRGLSCAGRGGPRENRRWTARAAGYVEGVTTAEETAGARITVRAAGGADAAELVRLRRLMFEAMTGEDLPGPWEADAVRMLRERLAPDAMEHATTAAFVVDAPGGGLAACAIGTIEQRLPSPIGPTGLFGFVFNVCTDKAHRGRGYARATTAALLEWFAAAGVSRVDLHATEQAESLYRALGFGTYSIALSLDVSVRPPAAAPPSPSL</sequence>
<dbReference type="EMBL" id="FNIE01000004">
    <property type="protein sequence ID" value="SDN51931.1"/>
    <property type="molecule type" value="Genomic_DNA"/>
</dbReference>
<dbReference type="STRING" id="310781.SAMN05216259_104392"/>